<organism evidence="2 3">
    <name type="scientific">Candidatus Sodalis endolongispinus</name>
    <dbReference type="NCBI Taxonomy" id="2812662"/>
    <lineage>
        <taxon>Bacteria</taxon>
        <taxon>Pseudomonadati</taxon>
        <taxon>Pseudomonadota</taxon>
        <taxon>Gammaproteobacteria</taxon>
        <taxon>Enterobacterales</taxon>
        <taxon>Bruguierivoracaceae</taxon>
        <taxon>Sodalis</taxon>
    </lineage>
</organism>
<evidence type="ECO:0000313" key="3">
    <source>
        <dbReference type="Proteomes" id="UP000811282"/>
    </source>
</evidence>
<evidence type="ECO:0000313" key="2">
    <source>
        <dbReference type="EMBL" id="MBT9432561.1"/>
    </source>
</evidence>
<proteinExistence type="predicted"/>
<dbReference type="CDD" id="cd00165">
    <property type="entry name" value="S4"/>
    <property type="match status" value="1"/>
</dbReference>
<protein>
    <submittedName>
        <fullName evidence="2">Ribosome-associated protein YbcJ</fullName>
    </submittedName>
</protein>
<evidence type="ECO:0000256" key="1">
    <source>
        <dbReference type="PROSITE-ProRule" id="PRU00182"/>
    </source>
</evidence>
<reference evidence="2 3" key="1">
    <citation type="journal article" date="2021" name="Genome Biol. Evol.">
        <title>The evolution of interdependence in a four-way mealybug symbiosis.</title>
        <authorList>
            <person name="Garber A.I."/>
            <person name="Kupper M."/>
            <person name="Laetsch D.R."/>
            <person name="Weldon S.R."/>
            <person name="Ladinsky M.S."/>
            <person name="Bjorkman P.J."/>
            <person name="McCutcheon J.P."/>
        </authorList>
    </citation>
    <scope>NUCLEOTIDE SEQUENCE [LARGE SCALE GENOMIC DNA]</scope>
    <source>
        <strain evidence="2">SOD</strain>
    </source>
</reference>
<dbReference type="RefSeq" id="WP_215669694.1">
    <property type="nucleotide sequence ID" value="NZ_JAFJYC010000001.1"/>
</dbReference>
<dbReference type="EMBL" id="JAFJYC010000001">
    <property type="protein sequence ID" value="MBT9432561.1"/>
    <property type="molecule type" value="Genomic_DNA"/>
</dbReference>
<dbReference type="Pfam" id="PF13275">
    <property type="entry name" value="S4_2"/>
    <property type="match status" value="1"/>
</dbReference>
<dbReference type="Proteomes" id="UP000811282">
    <property type="component" value="Unassembled WGS sequence"/>
</dbReference>
<name>A0ABS5YCA2_9GAMM</name>
<dbReference type="PROSITE" id="PS50889">
    <property type="entry name" value="S4"/>
    <property type="match status" value="1"/>
</dbReference>
<comment type="caution">
    <text evidence="2">The sequence shown here is derived from an EMBL/GenBank/DDBJ whole genome shotgun (WGS) entry which is preliminary data.</text>
</comment>
<dbReference type="NCBIfam" id="NF008561">
    <property type="entry name" value="PRK11507.1"/>
    <property type="match status" value="1"/>
</dbReference>
<dbReference type="SUPFAM" id="SSF55174">
    <property type="entry name" value="Alpha-L RNA-binding motif"/>
    <property type="match status" value="1"/>
</dbReference>
<dbReference type="Gene3D" id="3.10.290.10">
    <property type="entry name" value="RNA-binding S4 domain"/>
    <property type="match status" value="1"/>
</dbReference>
<keyword evidence="1" id="KW-0694">RNA-binding</keyword>
<accession>A0ABS5YCA2</accession>
<keyword evidence="3" id="KW-1185">Reference proteome</keyword>
<dbReference type="InterPro" id="IPR036986">
    <property type="entry name" value="S4_RNA-bd_sf"/>
</dbReference>
<gene>
    <name evidence="2" type="primary">ybcJ</name>
    <name evidence="2" type="ORF">JZM24_11320</name>
</gene>
<sequence length="70" mass="7472">MTTFSFEGHPYIALCDLLKISGWCESGAAAKLAIDEGRVTVNGAVEIRRRCKITGGKQVAFAGQQITVAD</sequence>